<dbReference type="Proteomes" id="UP001186974">
    <property type="component" value="Unassembled WGS sequence"/>
</dbReference>
<evidence type="ECO:0000313" key="1">
    <source>
        <dbReference type="EMBL" id="KAK3060479.1"/>
    </source>
</evidence>
<gene>
    <name evidence="1" type="ORF">LTS18_008465</name>
</gene>
<proteinExistence type="predicted"/>
<name>A0ACC3D1H6_9PEZI</name>
<reference evidence="1" key="1">
    <citation type="submission" date="2024-09" db="EMBL/GenBank/DDBJ databases">
        <title>Black Yeasts Isolated from many extreme environments.</title>
        <authorList>
            <person name="Coleine C."/>
            <person name="Stajich J.E."/>
            <person name="Selbmann L."/>
        </authorList>
    </citation>
    <scope>NUCLEOTIDE SEQUENCE</scope>
    <source>
        <strain evidence="1">CCFEE 5737</strain>
    </source>
</reference>
<dbReference type="EMBL" id="JAWDJW010008541">
    <property type="protein sequence ID" value="KAK3060479.1"/>
    <property type="molecule type" value="Genomic_DNA"/>
</dbReference>
<feature type="non-terminal residue" evidence="1">
    <location>
        <position position="149"/>
    </location>
</feature>
<organism evidence="1 2">
    <name type="scientific">Coniosporium uncinatum</name>
    <dbReference type="NCBI Taxonomy" id="93489"/>
    <lineage>
        <taxon>Eukaryota</taxon>
        <taxon>Fungi</taxon>
        <taxon>Dikarya</taxon>
        <taxon>Ascomycota</taxon>
        <taxon>Pezizomycotina</taxon>
        <taxon>Dothideomycetes</taxon>
        <taxon>Dothideomycetes incertae sedis</taxon>
        <taxon>Coniosporium</taxon>
    </lineage>
</organism>
<evidence type="ECO:0000313" key="2">
    <source>
        <dbReference type="Proteomes" id="UP001186974"/>
    </source>
</evidence>
<sequence length="149" mass="15311">MGDGETVRVVCPVGSGTGEGDWPVGTGTEEGDCPVDSETDEGRWPLAQGAVGIDIVELELGIGNGAITVVDDGGTGMPVPVLRGTVPVLDWIVEGTPVLSGIDELQLQGLDGDTEGNGIEEEELQGLEGNIDGAWEVEVAFGDVDVPLR</sequence>
<keyword evidence="2" id="KW-1185">Reference proteome</keyword>
<comment type="caution">
    <text evidence="1">The sequence shown here is derived from an EMBL/GenBank/DDBJ whole genome shotgun (WGS) entry which is preliminary data.</text>
</comment>
<protein>
    <submittedName>
        <fullName evidence="1">Uncharacterized protein</fullName>
    </submittedName>
</protein>
<accession>A0ACC3D1H6</accession>